<feature type="domain" description="Apple" evidence="2">
    <location>
        <begin position="657"/>
        <end position="733"/>
    </location>
</feature>
<organism evidence="3 4">
    <name type="scientific">Stylophora pistillata</name>
    <name type="common">Smooth cauliflower coral</name>
    <dbReference type="NCBI Taxonomy" id="50429"/>
    <lineage>
        <taxon>Eukaryota</taxon>
        <taxon>Metazoa</taxon>
        <taxon>Cnidaria</taxon>
        <taxon>Anthozoa</taxon>
        <taxon>Hexacorallia</taxon>
        <taxon>Scleractinia</taxon>
        <taxon>Astrocoeniina</taxon>
        <taxon>Pocilloporidae</taxon>
        <taxon>Stylophora</taxon>
    </lineage>
</organism>
<gene>
    <name evidence="3" type="ORF">AWC38_SpisGene7153</name>
</gene>
<dbReference type="SUPFAM" id="SSF53167">
    <property type="entry name" value="Purine and uridine phosphorylases"/>
    <property type="match status" value="1"/>
</dbReference>
<feature type="region of interest" description="Disordered" evidence="1">
    <location>
        <begin position="352"/>
        <end position="412"/>
    </location>
</feature>
<keyword evidence="4" id="KW-1185">Reference proteome</keyword>
<protein>
    <recommendedName>
        <fullName evidence="2">Apple domain-containing protein</fullName>
    </recommendedName>
</protein>
<evidence type="ECO:0000313" key="3">
    <source>
        <dbReference type="EMBL" id="PFX28115.1"/>
    </source>
</evidence>
<dbReference type="GO" id="GO:0009116">
    <property type="term" value="P:nucleoside metabolic process"/>
    <property type="evidence" value="ECO:0007669"/>
    <property type="project" value="InterPro"/>
</dbReference>
<dbReference type="Gene3D" id="3.40.50.1580">
    <property type="entry name" value="Nucleoside phosphorylase domain"/>
    <property type="match status" value="1"/>
</dbReference>
<dbReference type="Pfam" id="PF00024">
    <property type="entry name" value="PAN_1"/>
    <property type="match status" value="1"/>
</dbReference>
<dbReference type="SUPFAM" id="SSF57414">
    <property type="entry name" value="Hairpin loop containing domain-like"/>
    <property type="match status" value="1"/>
</dbReference>
<dbReference type="PROSITE" id="PS50948">
    <property type="entry name" value="PAN"/>
    <property type="match status" value="1"/>
</dbReference>
<dbReference type="InterPro" id="IPR035994">
    <property type="entry name" value="Nucleoside_phosphorylase_sf"/>
</dbReference>
<dbReference type="GO" id="GO:0003824">
    <property type="term" value="F:catalytic activity"/>
    <property type="evidence" value="ECO:0007669"/>
    <property type="project" value="InterPro"/>
</dbReference>
<dbReference type="CDD" id="cd01099">
    <property type="entry name" value="PAN_AP_HGF"/>
    <property type="match status" value="1"/>
</dbReference>
<comment type="caution">
    <text evidence="3">The sequence shown here is derived from an EMBL/GenBank/DDBJ whole genome shotgun (WGS) entry which is preliminary data.</text>
</comment>
<evidence type="ECO:0000259" key="2">
    <source>
        <dbReference type="PROSITE" id="PS50948"/>
    </source>
</evidence>
<dbReference type="Proteomes" id="UP000225706">
    <property type="component" value="Unassembled WGS sequence"/>
</dbReference>
<name>A0A2B4SI30_STYPI</name>
<dbReference type="SMART" id="SM00473">
    <property type="entry name" value="PAN_AP"/>
    <property type="match status" value="1"/>
</dbReference>
<reference evidence="4" key="1">
    <citation type="journal article" date="2017" name="bioRxiv">
        <title>Comparative analysis of the genomes of Stylophora pistillata and Acropora digitifera provides evidence for extensive differences between species of corals.</title>
        <authorList>
            <person name="Voolstra C.R."/>
            <person name="Li Y."/>
            <person name="Liew Y.J."/>
            <person name="Baumgarten S."/>
            <person name="Zoccola D."/>
            <person name="Flot J.-F."/>
            <person name="Tambutte S."/>
            <person name="Allemand D."/>
            <person name="Aranda M."/>
        </authorList>
    </citation>
    <scope>NUCLEOTIDE SEQUENCE [LARGE SCALE GENOMIC DNA]</scope>
</reference>
<dbReference type="InterPro" id="IPR003609">
    <property type="entry name" value="Pan_app"/>
</dbReference>
<sequence length="733" mass="80807">MAGLPCRPPSVGILLPQNLSYEKVEFDQVCVPANALIIAENEQIFLAMANVLKELKAVLIGDAGYVYTGKIGSRQVFLLKCRGPGAVVQTIKKLRPRAGLFLGFAKSLVNRPHEIGDIIIAEAVLRRDGKQERLESYGCSECLINVFENGKYGWTPPKYRKQAVHVGKILHMGDVAKNEKASAVAVKTSSLDVSECIKGLGKEWISILSVTGTPRCHGNQSWEPYVAAVISSFVNRVLEDDQVFAVLGGEGRCPRQHSPLLSDPSQETMDCSTKINGHDVYQFADLNLSQENIKRKAEMNWAQLQYAMSIGLLHLPPQPNSQSNTHSSQDRFRILSSSKFPVENGDRREIASPVSKHLPKSADNPGTHPSLKPTGTQPLPPLPSDKYARAETPKRKISAPSAKSKISGRSSQSLCPAVSSTMALTTEAALLPLGATLQSQGSRYDIIWMRAEERTAISSQLDGRFLPPITPIKNKWGAVQNVYLSVCFSKAVETQARTSKQLEASIACKGKVYVNFVGDRNGASQISNDPTKVASNYTALPSSDIIGVRCFNGKVKPWIIGSLSNGLVTDNRWTCISQAPKSHAYYLNNDIGPLPLAFVSYANKKDSPWGKISGISEDAVWISTVEDDITFLFCLRRLSDVSLNWVEHSSKGIYQATIDDVDYSLRNHSRSEHLLGDVMECFQECLADPQCLSFNFEHDSVLPTRKCELNAATKRQDPQNYVKRPGYTYYDRI</sequence>
<dbReference type="EMBL" id="LSMT01000089">
    <property type="protein sequence ID" value="PFX28115.1"/>
    <property type="molecule type" value="Genomic_DNA"/>
</dbReference>
<dbReference type="Gene3D" id="3.50.4.10">
    <property type="entry name" value="Hepatocyte Growth Factor"/>
    <property type="match status" value="1"/>
</dbReference>
<dbReference type="AlphaFoldDB" id="A0A2B4SI30"/>
<feature type="compositionally biased region" description="Low complexity" evidence="1">
    <location>
        <begin position="398"/>
        <end position="407"/>
    </location>
</feature>
<accession>A0A2B4SI30</accession>
<dbReference type="OrthoDB" id="5948387at2759"/>
<evidence type="ECO:0000256" key="1">
    <source>
        <dbReference type="SAM" id="MobiDB-lite"/>
    </source>
</evidence>
<evidence type="ECO:0000313" key="4">
    <source>
        <dbReference type="Proteomes" id="UP000225706"/>
    </source>
</evidence>
<proteinExistence type="predicted"/>